<gene>
    <name evidence="7" type="ORF">HJG63_006726</name>
</gene>
<dbReference type="GO" id="GO:0005125">
    <property type="term" value="F:cytokine activity"/>
    <property type="evidence" value="ECO:0007669"/>
    <property type="project" value="UniProtKB-UniRule"/>
</dbReference>
<dbReference type="AlphaFoldDB" id="A0A7J8FH68"/>
<dbReference type="InterPro" id="IPR020877">
    <property type="entry name" value="IL-1_CS"/>
</dbReference>
<dbReference type="SMART" id="SM00125">
    <property type="entry name" value="IL1"/>
    <property type="match status" value="1"/>
</dbReference>
<keyword evidence="7" id="KW-0675">Receptor</keyword>
<dbReference type="GO" id="GO:0005615">
    <property type="term" value="C:extracellular space"/>
    <property type="evidence" value="ECO:0007669"/>
    <property type="project" value="InterPro"/>
</dbReference>
<dbReference type="PROSITE" id="PS00253">
    <property type="entry name" value="INTERLEUKIN_1"/>
    <property type="match status" value="1"/>
</dbReference>
<dbReference type="InterPro" id="IPR003297">
    <property type="entry name" value="IL-1RA/IL-36"/>
</dbReference>
<dbReference type="GO" id="GO:0071222">
    <property type="term" value="P:cellular response to lipopolysaccharide"/>
    <property type="evidence" value="ECO:0007669"/>
    <property type="project" value="TreeGrafter"/>
</dbReference>
<dbReference type="PANTHER" id="PTHR10078">
    <property type="entry name" value="INTERLEUKIN-1 FAMILY MEMBER"/>
    <property type="match status" value="1"/>
</dbReference>
<reference evidence="7 8" key="1">
    <citation type="journal article" date="2020" name="Nature">
        <title>Six reference-quality genomes reveal evolution of bat adaptations.</title>
        <authorList>
            <person name="Jebb D."/>
            <person name="Huang Z."/>
            <person name="Pippel M."/>
            <person name="Hughes G.M."/>
            <person name="Lavrichenko K."/>
            <person name="Devanna P."/>
            <person name="Winkler S."/>
            <person name="Jermiin L.S."/>
            <person name="Skirmuntt E.C."/>
            <person name="Katzourakis A."/>
            <person name="Burkitt-Gray L."/>
            <person name="Ray D.A."/>
            <person name="Sullivan K.A.M."/>
            <person name="Roscito J.G."/>
            <person name="Kirilenko B.M."/>
            <person name="Davalos L.M."/>
            <person name="Corthals A.P."/>
            <person name="Power M.L."/>
            <person name="Jones G."/>
            <person name="Ransome R.D."/>
            <person name="Dechmann D.K.N."/>
            <person name="Locatelli A.G."/>
            <person name="Puechmaille S.J."/>
            <person name="Fedrigo O."/>
            <person name="Jarvis E.D."/>
            <person name="Hiller M."/>
            <person name="Vernes S.C."/>
            <person name="Myers E.W."/>
            <person name="Teeling E.C."/>
        </authorList>
    </citation>
    <scope>NUCLEOTIDE SEQUENCE [LARGE SCALE GENOMIC DNA]</scope>
    <source>
        <strain evidence="7">MRouAeg1</strain>
        <tissue evidence="7">Muscle</tissue>
    </source>
</reference>
<dbReference type="GO" id="GO:0002437">
    <property type="term" value="P:inflammatory response to antigenic stimulus"/>
    <property type="evidence" value="ECO:0007669"/>
    <property type="project" value="TreeGrafter"/>
</dbReference>
<comment type="function">
    <text evidence="5">Anti-inflammatory antagonist of interleukin-1 family of proinflammatory cytokines such as interleukin-1beta/IL1B and interleukin-1alpha/IL1A. Protects from immune dysregulation and uncontrolled systemic inflammation triggered by IL1 for a range of innate stimulatory agents such as pathogens.</text>
</comment>
<dbReference type="PRINTS" id="PR01360">
    <property type="entry name" value="INTRLEUKIN1X"/>
</dbReference>
<dbReference type="Pfam" id="PF00340">
    <property type="entry name" value="IL1"/>
    <property type="match status" value="1"/>
</dbReference>
<dbReference type="GO" id="GO:0005149">
    <property type="term" value="F:interleukin-1 receptor binding"/>
    <property type="evidence" value="ECO:0007669"/>
    <property type="project" value="UniProtKB-UniRule"/>
</dbReference>
<evidence type="ECO:0000256" key="3">
    <source>
        <dbReference type="ARBA" id="ARBA00022525"/>
    </source>
</evidence>
<evidence type="ECO:0000256" key="4">
    <source>
        <dbReference type="ARBA" id="ARBA00023157"/>
    </source>
</evidence>
<dbReference type="EMBL" id="JACASE010000007">
    <property type="protein sequence ID" value="KAF6447087.1"/>
    <property type="molecule type" value="Genomic_DNA"/>
</dbReference>
<dbReference type="InterPro" id="IPR008996">
    <property type="entry name" value="IL1/FGF"/>
</dbReference>
<evidence type="ECO:0000313" key="7">
    <source>
        <dbReference type="EMBL" id="KAF6447087.1"/>
    </source>
</evidence>
<protein>
    <recommendedName>
        <fullName evidence="6">Interleukin-1</fullName>
    </recommendedName>
</protein>
<evidence type="ECO:0000256" key="1">
    <source>
        <dbReference type="ARBA" id="ARBA00004613"/>
    </source>
</evidence>
<evidence type="ECO:0000313" key="8">
    <source>
        <dbReference type="Proteomes" id="UP000593571"/>
    </source>
</evidence>
<evidence type="ECO:0000256" key="2">
    <source>
        <dbReference type="ARBA" id="ARBA00010448"/>
    </source>
</evidence>
<dbReference type="PRINTS" id="PR00264">
    <property type="entry name" value="INTERLEUKIN1"/>
</dbReference>
<evidence type="ECO:0000256" key="5">
    <source>
        <dbReference type="ARBA" id="ARBA00034096"/>
    </source>
</evidence>
<keyword evidence="3 6" id="KW-0964">Secreted</keyword>
<dbReference type="Proteomes" id="UP000593571">
    <property type="component" value="Unassembled WGS sequence"/>
</dbReference>
<comment type="caution">
    <text evidence="7">The sequence shown here is derived from an EMBL/GenBank/DDBJ whole genome shotgun (WGS) entry which is preliminary data.</text>
</comment>
<sequence length="157" mass="17358">MVLSGTLCASDEMKDTALKVLYLHDDQLLAGRLQAGKLMKGEEIRVVPNRFLDASLSPVILGFQGGSQCLSCGMGQEPTLKLELVDIMQLYQSPEVARPFIFYFRDMGLTSSFESAAFPGWLLCTMPEADQPLRLTQLLGDASGDLPITDFYFHQCD</sequence>
<dbReference type="FunFam" id="2.80.10.50:FF:000013">
    <property type="entry name" value="Interleukin-1"/>
    <property type="match status" value="1"/>
</dbReference>
<name>A0A7J8FH68_ROUAE</name>
<evidence type="ECO:0000256" key="6">
    <source>
        <dbReference type="RuleBase" id="RU003753"/>
    </source>
</evidence>
<proteinExistence type="inferred from homology"/>
<dbReference type="Gene3D" id="2.80.10.50">
    <property type="match status" value="1"/>
</dbReference>
<organism evidence="7 8">
    <name type="scientific">Rousettus aegyptiacus</name>
    <name type="common">Egyptian fruit bat</name>
    <name type="synonym">Pteropus aegyptiacus</name>
    <dbReference type="NCBI Taxonomy" id="9407"/>
    <lineage>
        <taxon>Eukaryota</taxon>
        <taxon>Metazoa</taxon>
        <taxon>Chordata</taxon>
        <taxon>Craniata</taxon>
        <taxon>Vertebrata</taxon>
        <taxon>Euteleostomi</taxon>
        <taxon>Mammalia</taxon>
        <taxon>Eutheria</taxon>
        <taxon>Laurasiatheria</taxon>
        <taxon>Chiroptera</taxon>
        <taxon>Yinpterochiroptera</taxon>
        <taxon>Pteropodoidea</taxon>
        <taxon>Pteropodidae</taxon>
        <taxon>Rousettinae</taxon>
        <taxon>Rousettus</taxon>
    </lineage>
</organism>
<comment type="similarity">
    <text evidence="2 6">Belongs to the IL-1 family.</text>
</comment>
<comment type="subcellular location">
    <subcellularLocation>
        <location evidence="1 6">Secreted</location>
    </subcellularLocation>
</comment>
<dbReference type="SUPFAM" id="SSF50353">
    <property type="entry name" value="Cytokine"/>
    <property type="match status" value="1"/>
</dbReference>
<accession>A0A7J8FH68</accession>
<keyword evidence="8" id="KW-1185">Reference proteome</keyword>
<dbReference type="PANTHER" id="PTHR10078:SF32">
    <property type="entry name" value="INTERLEUKIN-36 RECEPTOR ANTAGONIST PROTEIN"/>
    <property type="match status" value="1"/>
</dbReference>
<dbReference type="InterPro" id="IPR000975">
    <property type="entry name" value="IL-1_fam"/>
</dbReference>
<keyword evidence="4" id="KW-1015">Disulfide bond</keyword>